<gene>
    <name evidence="1" type="ORF">BV25DRAFT_1974608</name>
</gene>
<sequence length="58" mass="6496">MRRLTASFNRTHQLPSFSYRSGSYQTFELTCAVPGCGLDITALSQSAVGLYMLQYQTK</sequence>
<keyword evidence="2" id="KW-1185">Reference proteome</keyword>
<name>A0ACB8SL59_9AGAM</name>
<proteinExistence type="predicted"/>
<dbReference type="EMBL" id="MU277255">
    <property type="protein sequence ID" value="KAI0056957.1"/>
    <property type="molecule type" value="Genomic_DNA"/>
</dbReference>
<organism evidence="1 2">
    <name type="scientific">Artomyces pyxidatus</name>
    <dbReference type="NCBI Taxonomy" id="48021"/>
    <lineage>
        <taxon>Eukaryota</taxon>
        <taxon>Fungi</taxon>
        <taxon>Dikarya</taxon>
        <taxon>Basidiomycota</taxon>
        <taxon>Agaricomycotina</taxon>
        <taxon>Agaricomycetes</taxon>
        <taxon>Russulales</taxon>
        <taxon>Auriscalpiaceae</taxon>
        <taxon>Artomyces</taxon>
    </lineage>
</organism>
<comment type="caution">
    <text evidence="1">The sequence shown here is derived from an EMBL/GenBank/DDBJ whole genome shotgun (WGS) entry which is preliminary data.</text>
</comment>
<evidence type="ECO:0000313" key="2">
    <source>
        <dbReference type="Proteomes" id="UP000814140"/>
    </source>
</evidence>
<reference evidence="1" key="1">
    <citation type="submission" date="2021-03" db="EMBL/GenBank/DDBJ databases">
        <authorList>
            <consortium name="DOE Joint Genome Institute"/>
            <person name="Ahrendt S."/>
            <person name="Looney B.P."/>
            <person name="Miyauchi S."/>
            <person name="Morin E."/>
            <person name="Drula E."/>
            <person name="Courty P.E."/>
            <person name="Chicoki N."/>
            <person name="Fauchery L."/>
            <person name="Kohler A."/>
            <person name="Kuo A."/>
            <person name="Labutti K."/>
            <person name="Pangilinan J."/>
            <person name="Lipzen A."/>
            <person name="Riley R."/>
            <person name="Andreopoulos W."/>
            <person name="He G."/>
            <person name="Johnson J."/>
            <person name="Barry K.W."/>
            <person name="Grigoriev I.V."/>
            <person name="Nagy L."/>
            <person name="Hibbett D."/>
            <person name="Henrissat B."/>
            <person name="Matheny P.B."/>
            <person name="Labbe J."/>
            <person name="Martin F."/>
        </authorList>
    </citation>
    <scope>NUCLEOTIDE SEQUENCE</scope>
    <source>
        <strain evidence="1">HHB10654</strain>
    </source>
</reference>
<reference evidence="1" key="2">
    <citation type="journal article" date="2022" name="New Phytol.">
        <title>Evolutionary transition to the ectomycorrhizal habit in the genomes of a hyperdiverse lineage of mushroom-forming fungi.</title>
        <authorList>
            <person name="Looney B."/>
            <person name="Miyauchi S."/>
            <person name="Morin E."/>
            <person name="Drula E."/>
            <person name="Courty P.E."/>
            <person name="Kohler A."/>
            <person name="Kuo A."/>
            <person name="LaButti K."/>
            <person name="Pangilinan J."/>
            <person name="Lipzen A."/>
            <person name="Riley R."/>
            <person name="Andreopoulos W."/>
            <person name="He G."/>
            <person name="Johnson J."/>
            <person name="Nolan M."/>
            <person name="Tritt A."/>
            <person name="Barry K.W."/>
            <person name="Grigoriev I.V."/>
            <person name="Nagy L.G."/>
            <person name="Hibbett D."/>
            <person name="Henrissat B."/>
            <person name="Matheny P.B."/>
            <person name="Labbe J."/>
            <person name="Martin F.M."/>
        </authorList>
    </citation>
    <scope>NUCLEOTIDE SEQUENCE</scope>
    <source>
        <strain evidence="1">HHB10654</strain>
    </source>
</reference>
<dbReference type="Proteomes" id="UP000814140">
    <property type="component" value="Unassembled WGS sequence"/>
</dbReference>
<accession>A0ACB8SL59</accession>
<evidence type="ECO:0000313" key="1">
    <source>
        <dbReference type="EMBL" id="KAI0056957.1"/>
    </source>
</evidence>
<protein>
    <submittedName>
        <fullName evidence="1">Uncharacterized protein</fullName>
    </submittedName>
</protein>